<evidence type="ECO:0008006" key="7">
    <source>
        <dbReference type="Google" id="ProtNLM"/>
    </source>
</evidence>
<keyword evidence="2" id="KW-0560">Oxidoreductase</keyword>
<feature type="domain" description="Gfo/Idh/MocA-like oxidoreductase C-terminal" evidence="4">
    <location>
        <begin position="140"/>
        <end position="358"/>
    </location>
</feature>
<dbReference type="Proteomes" id="UP001152049">
    <property type="component" value="Unassembled WGS sequence"/>
</dbReference>
<dbReference type="Pfam" id="PF01408">
    <property type="entry name" value="GFO_IDH_MocA"/>
    <property type="match status" value="1"/>
</dbReference>
<reference evidence="5" key="1">
    <citation type="submission" date="2022-09" db="EMBL/GenBank/DDBJ databases">
        <title>Fusarium specimens isolated from Avocado Roots.</title>
        <authorList>
            <person name="Stajich J."/>
            <person name="Roper C."/>
            <person name="Heimlech-Rivalta G."/>
        </authorList>
    </citation>
    <scope>NUCLEOTIDE SEQUENCE</scope>
    <source>
        <strain evidence="5">CF00136</strain>
    </source>
</reference>
<evidence type="ECO:0000313" key="5">
    <source>
        <dbReference type="EMBL" id="KAJ4248812.1"/>
    </source>
</evidence>
<dbReference type="PANTHER" id="PTHR43708">
    <property type="entry name" value="CONSERVED EXPRESSED OXIDOREDUCTASE (EUROFUNG)"/>
    <property type="match status" value="1"/>
</dbReference>
<dbReference type="InterPro" id="IPR036291">
    <property type="entry name" value="NAD(P)-bd_dom_sf"/>
</dbReference>
<dbReference type="AlphaFoldDB" id="A0A9W8RMC1"/>
<dbReference type="InterPro" id="IPR051317">
    <property type="entry name" value="Gfo/Idh/MocA_oxidoreduct"/>
</dbReference>
<comment type="similarity">
    <text evidence="1">Belongs to the Gfo/Idh/MocA family.</text>
</comment>
<dbReference type="GO" id="GO:0000166">
    <property type="term" value="F:nucleotide binding"/>
    <property type="evidence" value="ECO:0007669"/>
    <property type="project" value="InterPro"/>
</dbReference>
<name>A0A9W8RMC1_9HYPO</name>
<evidence type="ECO:0000313" key="6">
    <source>
        <dbReference type="Proteomes" id="UP001152049"/>
    </source>
</evidence>
<organism evidence="5 6">
    <name type="scientific">Fusarium torreyae</name>
    <dbReference type="NCBI Taxonomy" id="1237075"/>
    <lineage>
        <taxon>Eukaryota</taxon>
        <taxon>Fungi</taxon>
        <taxon>Dikarya</taxon>
        <taxon>Ascomycota</taxon>
        <taxon>Pezizomycotina</taxon>
        <taxon>Sordariomycetes</taxon>
        <taxon>Hypocreomycetidae</taxon>
        <taxon>Hypocreales</taxon>
        <taxon>Nectriaceae</taxon>
        <taxon>Fusarium</taxon>
    </lineage>
</organism>
<dbReference type="InterPro" id="IPR000683">
    <property type="entry name" value="Gfo/Idh/MocA-like_OxRdtase_N"/>
</dbReference>
<dbReference type="Gene3D" id="3.30.360.10">
    <property type="entry name" value="Dihydrodipicolinate Reductase, domain 2"/>
    <property type="match status" value="1"/>
</dbReference>
<gene>
    <name evidence="5" type="ORF">NW762_012650</name>
</gene>
<dbReference type="Pfam" id="PF02894">
    <property type="entry name" value="GFO_IDH_MocA_C"/>
    <property type="match status" value="1"/>
</dbReference>
<dbReference type="InterPro" id="IPR004104">
    <property type="entry name" value="Gfo/Idh/MocA-like_OxRdtase_C"/>
</dbReference>
<dbReference type="SUPFAM" id="SSF55347">
    <property type="entry name" value="Glyceraldehyde-3-phosphate dehydrogenase-like, C-terminal domain"/>
    <property type="match status" value="1"/>
</dbReference>
<dbReference type="GO" id="GO:0016491">
    <property type="term" value="F:oxidoreductase activity"/>
    <property type="evidence" value="ECO:0007669"/>
    <property type="project" value="UniProtKB-KW"/>
</dbReference>
<dbReference type="Gene3D" id="3.40.50.720">
    <property type="entry name" value="NAD(P)-binding Rossmann-like Domain"/>
    <property type="match status" value="1"/>
</dbReference>
<sequence length="361" mass="40773">MTTKIYNIAVIGYGVSARIFHLPFIHTTPSFRLYGIVQRRPRPGSSAPDDYPAIKHYRNAEDMFADDAVDVVVITTPPDSHFEFSKRALESGKHVLVEKPFLPTSQEAEALISIAKKNNKLISVYQNRRWDLDFLTLKHLAKNGFLGRIWEINTHFDRYSPEPRTPWAGELTIASGGSVVFELGTHLIDQVYSIFKMPSVVRARMWSHARGETDLERPDALAAELVFSPDLCANIRISSHSTEALQPRFWVRGTKGSYRKLALDPQEDQLFTGMKPTDLGYGMEEPEKSQLTIIHDGKPVEYPVPSLEPQTYLEFYRQFATAVASSREEDIPVTAAEARDVLKIIEAIIESAKTGRDVVIR</sequence>
<proteinExistence type="inferred from homology"/>
<dbReference type="OrthoDB" id="2129491at2759"/>
<keyword evidence="6" id="KW-1185">Reference proteome</keyword>
<protein>
    <recommendedName>
        <fullName evidence="7">Oxidoreductase</fullName>
    </recommendedName>
</protein>
<evidence type="ECO:0000259" key="4">
    <source>
        <dbReference type="Pfam" id="PF02894"/>
    </source>
</evidence>
<feature type="domain" description="Gfo/Idh/MocA-like oxidoreductase N-terminal" evidence="3">
    <location>
        <begin position="7"/>
        <end position="125"/>
    </location>
</feature>
<comment type="caution">
    <text evidence="5">The sequence shown here is derived from an EMBL/GenBank/DDBJ whole genome shotgun (WGS) entry which is preliminary data.</text>
</comment>
<dbReference type="PANTHER" id="PTHR43708:SF5">
    <property type="entry name" value="CONSERVED EXPRESSED OXIDOREDUCTASE (EUROFUNG)-RELATED"/>
    <property type="match status" value="1"/>
</dbReference>
<evidence type="ECO:0000256" key="2">
    <source>
        <dbReference type="ARBA" id="ARBA00023002"/>
    </source>
</evidence>
<evidence type="ECO:0000256" key="1">
    <source>
        <dbReference type="ARBA" id="ARBA00010928"/>
    </source>
</evidence>
<accession>A0A9W8RMC1</accession>
<dbReference type="EMBL" id="JAOQAZ010000035">
    <property type="protein sequence ID" value="KAJ4248812.1"/>
    <property type="molecule type" value="Genomic_DNA"/>
</dbReference>
<evidence type="ECO:0000259" key="3">
    <source>
        <dbReference type="Pfam" id="PF01408"/>
    </source>
</evidence>
<dbReference type="SUPFAM" id="SSF51735">
    <property type="entry name" value="NAD(P)-binding Rossmann-fold domains"/>
    <property type="match status" value="1"/>
</dbReference>